<feature type="region of interest" description="Disordered" evidence="6">
    <location>
        <begin position="199"/>
        <end position="234"/>
    </location>
</feature>
<keyword evidence="3 8" id="KW-0732">Signal</keyword>
<evidence type="ECO:0000256" key="8">
    <source>
        <dbReference type="SAM" id="SignalP"/>
    </source>
</evidence>
<protein>
    <submittedName>
        <fullName evidence="9">Autophagy-related protein 27</fullName>
    </submittedName>
</protein>
<feature type="chain" id="PRO_5040281874" evidence="8">
    <location>
        <begin position="19"/>
        <end position="346"/>
    </location>
</feature>
<name>A0A9P3UMR4_LYOSH</name>
<dbReference type="InterPro" id="IPR009011">
    <property type="entry name" value="Man6P_isomerase_rcpt-bd_dom_sf"/>
</dbReference>
<feature type="compositionally biased region" description="Polar residues" evidence="6">
    <location>
        <begin position="329"/>
        <end position="339"/>
    </location>
</feature>
<evidence type="ECO:0000256" key="2">
    <source>
        <dbReference type="ARBA" id="ARBA00022692"/>
    </source>
</evidence>
<comment type="subcellular location">
    <subcellularLocation>
        <location evidence="1">Membrane</location>
        <topology evidence="1">Single-pass membrane protein</topology>
    </subcellularLocation>
</comment>
<feature type="region of interest" description="Disordered" evidence="6">
    <location>
        <begin position="327"/>
        <end position="346"/>
    </location>
</feature>
<reference evidence="9" key="1">
    <citation type="submission" date="2022-07" db="EMBL/GenBank/DDBJ databases">
        <title>The genome of Lyophyllum shimeji provides insight into the initial evolution of ectomycorrhizal fungal genome.</title>
        <authorList>
            <person name="Kobayashi Y."/>
            <person name="Shibata T."/>
            <person name="Hirakawa H."/>
            <person name="Shigenobu S."/>
            <person name="Nishiyama T."/>
            <person name="Yamada A."/>
            <person name="Hasebe M."/>
            <person name="Kawaguchi M."/>
        </authorList>
    </citation>
    <scope>NUCLEOTIDE SEQUENCE</scope>
    <source>
        <strain evidence="9">AT787</strain>
    </source>
</reference>
<keyword evidence="10" id="KW-1185">Reference proteome</keyword>
<accession>A0A9P3UMR4</accession>
<dbReference type="Pfam" id="PF09451">
    <property type="entry name" value="ATG27"/>
    <property type="match status" value="1"/>
</dbReference>
<dbReference type="AlphaFoldDB" id="A0A9P3UMR4"/>
<organism evidence="9 10">
    <name type="scientific">Lyophyllum shimeji</name>
    <name type="common">Hon-shimeji</name>
    <name type="synonym">Tricholoma shimeji</name>
    <dbReference type="NCBI Taxonomy" id="47721"/>
    <lineage>
        <taxon>Eukaryota</taxon>
        <taxon>Fungi</taxon>
        <taxon>Dikarya</taxon>
        <taxon>Basidiomycota</taxon>
        <taxon>Agaricomycotina</taxon>
        <taxon>Agaricomycetes</taxon>
        <taxon>Agaricomycetidae</taxon>
        <taxon>Agaricales</taxon>
        <taxon>Tricholomatineae</taxon>
        <taxon>Lyophyllaceae</taxon>
        <taxon>Lyophyllum</taxon>
    </lineage>
</organism>
<dbReference type="Gene3D" id="2.70.130.10">
    <property type="entry name" value="Mannose-6-phosphate receptor binding domain"/>
    <property type="match status" value="1"/>
</dbReference>
<keyword evidence="2 7" id="KW-0812">Transmembrane</keyword>
<comment type="caution">
    <text evidence="9">The sequence shown here is derived from an EMBL/GenBank/DDBJ whole genome shotgun (WGS) entry which is preliminary data.</text>
</comment>
<dbReference type="Proteomes" id="UP001063166">
    <property type="component" value="Unassembled WGS sequence"/>
</dbReference>
<feature type="transmembrane region" description="Helical" evidence="7">
    <location>
        <begin position="240"/>
        <end position="257"/>
    </location>
</feature>
<evidence type="ECO:0000256" key="6">
    <source>
        <dbReference type="SAM" id="MobiDB-lite"/>
    </source>
</evidence>
<evidence type="ECO:0000256" key="4">
    <source>
        <dbReference type="ARBA" id="ARBA00022989"/>
    </source>
</evidence>
<keyword evidence="5 7" id="KW-0472">Membrane</keyword>
<evidence type="ECO:0000256" key="7">
    <source>
        <dbReference type="SAM" id="Phobius"/>
    </source>
</evidence>
<gene>
    <name evidence="9" type="ORF">LshimejAT787_0600800</name>
</gene>
<dbReference type="GO" id="GO:0016020">
    <property type="term" value="C:membrane"/>
    <property type="evidence" value="ECO:0007669"/>
    <property type="project" value="UniProtKB-SubCell"/>
</dbReference>
<evidence type="ECO:0000313" key="10">
    <source>
        <dbReference type="Proteomes" id="UP001063166"/>
    </source>
</evidence>
<evidence type="ECO:0000256" key="5">
    <source>
        <dbReference type="ARBA" id="ARBA00023136"/>
    </source>
</evidence>
<proteinExistence type="predicted"/>
<evidence type="ECO:0000256" key="1">
    <source>
        <dbReference type="ARBA" id="ARBA00004167"/>
    </source>
</evidence>
<evidence type="ECO:0000313" key="9">
    <source>
        <dbReference type="EMBL" id="GLB38918.1"/>
    </source>
</evidence>
<dbReference type="OrthoDB" id="29460at2759"/>
<dbReference type="EMBL" id="BRPK01000006">
    <property type="protein sequence ID" value="GLB38918.1"/>
    <property type="molecule type" value="Genomic_DNA"/>
</dbReference>
<evidence type="ECO:0000256" key="3">
    <source>
        <dbReference type="ARBA" id="ARBA00022729"/>
    </source>
</evidence>
<keyword evidence="4 7" id="KW-1133">Transmembrane helix</keyword>
<sequence length="346" mass="38648">MFTTPTLWLFLLSRAYRALSVATTNLTASNLECTFAVNQLEFDLCPLLNARSAPFDITFAEETPPTYTKHVYAVSFGGPLKRDGTLPAELQCPEGTQICLTVINTRPNHPSEPARILQVIPVAGKDLNPTAILGKKEHEDDPHAPLQVTLHGDLYLQQKQKATFIFSCDHAAEETSKPTLTYRFNGTHAFSWRTKHACHKPLSAPHPGPTPDPDPPEDPPKDPESDPSEPPARPTSVSRVFWMVILSLLVARFLLYLHRRHRQFRHLSSSLSSTVMNQIRPLVSMRFVPWAPYTGKEQRDDRFSSASYLPAYPELDNDEGEEVPLTPTPGGTFSRNSHSAGYYGSF</sequence>
<feature type="signal peptide" evidence="8">
    <location>
        <begin position="1"/>
        <end position="18"/>
    </location>
</feature>
<feature type="compositionally biased region" description="Pro residues" evidence="6">
    <location>
        <begin position="204"/>
        <end position="213"/>
    </location>
</feature>
<dbReference type="InterPro" id="IPR018939">
    <property type="entry name" value="Autophagy-rel_prot_27"/>
</dbReference>
<dbReference type="SUPFAM" id="SSF50911">
    <property type="entry name" value="Mannose 6-phosphate receptor domain"/>
    <property type="match status" value="2"/>
</dbReference>